<comment type="caution">
    <text evidence="4">The sequence shown here is derived from an EMBL/GenBank/DDBJ whole genome shotgun (WGS) entry which is preliminary data.</text>
</comment>
<dbReference type="AlphaFoldDB" id="A0A1Y2KA18"/>
<evidence type="ECO:0000313" key="4">
    <source>
        <dbReference type="EMBL" id="OSM08458.1"/>
    </source>
</evidence>
<evidence type="ECO:0000313" key="5">
    <source>
        <dbReference type="Proteomes" id="UP000194003"/>
    </source>
</evidence>
<evidence type="ECO:0000256" key="1">
    <source>
        <dbReference type="ARBA" id="ARBA00008571"/>
    </source>
</evidence>
<proteinExistence type="inferred from homology"/>
<dbReference type="Proteomes" id="UP000194003">
    <property type="component" value="Unassembled WGS sequence"/>
</dbReference>
<sequence>MALTPEQQSQLDGFKRKVQYLAQTRSILEADRLWNAFLAGEGDSLTLADCQMCLALLHYPDADLYDWVSGLKPAPEALDPSWLQRLAKYCT</sequence>
<protein>
    <recommendedName>
        <fullName evidence="2">FAD assembly factor SdhE</fullName>
    </recommendedName>
</protein>
<keyword evidence="3" id="KW-0143">Chaperone</keyword>
<dbReference type="STRING" id="1434232.MAIT1_04631"/>
<reference evidence="4 5" key="1">
    <citation type="journal article" date="2016" name="BMC Genomics">
        <title>Combined genomic and structural analyses of a cultured magnetotactic bacterium reveals its niche adaptation to a dynamic environment.</title>
        <authorList>
            <person name="Araujo A.C."/>
            <person name="Morillo V."/>
            <person name="Cypriano J."/>
            <person name="Teixeira L.C."/>
            <person name="Leao P."/>
            <person name="Lyra S."/>
            <person name="Almeida L.G."/>
            <person name="Bazylinski D.A."/>
            <person name="Vasconcellos A.T."/>
            <person name="Abreu F."/>
            <person name="Lins U."/>
        </authorList>
    </citation>
    <scope>NUCLEOTIDE SEQUENCE [LARGE SCALE GENOMIC DNA]</scope>
    <source>
        <strain evidence="4 5">IT-1</strain>
    </source>
</reference>
<dbReference type="EMBL" id="LVJN01000011">
    <property type="protein sequence ID" value="OSM08458.1"/>
    <property type="molecule type" value="Genomic_DNA"/>
</dbReference>
<dbReference type="OrthoDB" id="9807264at2"/>
<dbReference type="RefSeq" id="WP_085440143.1">
    <property type="nucleotide sequence ID" value="NZ_LVJN01000011.1"/>
</dbReference>
<evidence type="ECO:0000256" key="2">
    <source>
        <dbReference type="ARBA" id="ARBA00019418"/>
    </source>
</evidence>
<gene>
    <name evidence="4" type="ORF">MAIT1_04631</name>
</gene>
<name>A0A1Y2KA18_9PROT</name>
<comment type="similarity">
    <text evidence="1">Belongs to the SdhE FAD assembly factor family.</text>
</comment>
<dbReference type="Pfam" id="PF03937">
    <property type="entry name" value="Sdh5"/>
    <property type="match status" value="1"/>
</dbReference>
<dbReference type="InterPro" id="IPR036714">
    <property type="entry name" value="SDH_sf"/>
</dbReference>
<dbReference type="SUPFAM" id="SSF109910">
    <property type="entry name" value="YgfY-like"/>
    <property type="match status" value="1"/>
</dbReference>
<dbReference type="Gene3D" id="1.10.150.250">
    <property type="entry name" value="Flavinator of succinate dehydrogenase"/>
    <property type="match status" value="1"/>
</dbReference>
<dbReference type="InterPro" id="IPR005631">
    <property type="entry name" value="SDH"/>
</dbReference>
<evidence type="ECO:0000256" key="3">
    <source>
        <dbReference type="ARBA" id="ARBA00023186"/>
    </source>
</evidence>
<organism evidence="4 5">
    <name type="scientific">Magnetofaba australis IT-1</name>
    <dbReference type="NCBI Taxonomy" id="1434232"/>
    <lineage>
        <taxon>Bacteria</taxon>
        <taxon>Pseudomonadati</taxon>
        <taxon>Pseudomonadota</taxon>
        <taxon>Magnetococcia</taxon>
        <taxon>Magnetococcales</taxon>
        <taxon>Magnetococcaceae</taxon>
        <taxon>Magnetofaba</taxon>
    </lineage>
</organism>
<keyword evidence="5" id="KW-1185">Reference proteome</keyword>
<accession>A0A1Y2KA18</accession>